<reference evidence="14 15" key="1">
    <citation type="submission" date="2019-07" db="EMBL/GenBank/DDBJ databases">
        <title>Draft genome assembly of a fouling barnacle, Amphibalanus amphitrite (Darwin, 1854): The first reference genome for Thecostraca.</title>
        <authorList>
            <person name="Kim W."/>
        </authorList>
    </citation>
    <scope>NUCLEOTIDE SEQUENCE [LARGE SCALE GENOMIC DNA]</scope>
    <source>
        <strain evidence="14">SNU_AA5</strain>
        <tissue evidence="14">Soma without cirri and trophi</tissue>
    </source>
</reference>
<dbReference type="AlphaFoldDB" id="A0A6A4W5R7"/>
<dbReference type="GO" id="GO:0032204">
    <property type="term" value="P:regulation of telomere maintenance"/>
    <property type="evidence" value="ECO:0007669"/>
    <property type="project" value="TreeGrafter"/>
</dbReference>
<name>A0A6A4W5R7_AMPAM</name>
<keyword evidence="5" id="KW-0832">Ubl conjugation</keyword>
<keyword evidence="2" id="KW-0488">Methylation</keyword>
<dbReference type="EMBL" id="VIIS01001246">
    <property type="protein sequence ID" value="KAF0300649.1"/>
    <property type="molecule type" value="Genomic_DNA"/>
</dbReference>
<evidence type="ECO:0000313" key="14">
    <source>
        <dbReference type="EMBL" id="KAF0300649.1"/>
    </source>
</evidence>
<feature type="compositionally biased region" description="Basic residues" evidence="13">
    <location>
        <begin position="95"/>
        <end position="138"/>
    </location>
</feature>
<evidence type="ECO:0000256" key="10">
    <source>
        <dbReference type="ARBA" id="ARBA00065932"/>
    </source>
</evidence>
<dbReference type="FunFam" id="3.40.50.300:FF:000399">
    <property type="entry name" value="YLP motif containing 1"/>
    <property type="match status" value="1"/>
</dbReference>
<evidence type="ECO:0000256" key="7">
    <source>
        <dbReference type="ARBA" id="ARBA00023163"/>
    </source>
</evidence>
<organism evidence="14 15">
    <name type="scientific">Amphibalanus amphitrite</name>
    <name type="common">Striped barnacle</name>
    <name type="synonym">Balanus amphitrite</name>
    <dbReference type="NCBI Taxonomy" id="1232801"/>
    <lineage>
        <taxon>Eukaryota</taxon>
        <taxon>Metazoa</taxon>
        <taxon>Ecdysozoa</taxon>
        <taxon>Arthropoda</taxon>
        <taxon>Crustacea</taxon>
        <taxon>Multicrustacea</taxon>
        <taxon>Cirripedia</taxon>
        <taxon>Thoracica</taxon>
        <taxon>Thoracicalcarea</taxon>
        <taxon>Balanomorpha</taxon>
        <taxon>Balanoidea</taxon>
        <taxon>Balanidae</taxon>
        <taxon>Amphibalaninae</taxon>
        <taxon>Amphibalanus</taxon>
    </lineage>
</organism>
<feature type="compositionally biased region" description="Basic and acidic residues" evidence="13">
    <location>
        <begin position="239"/>
        <end position="249"/>
    </location>
</feature>
<dbReference type="SUPFAM" id="SSF52540">
    <property type="entry name" value="P-loop containing nucleoside triphosphate hydrolases"/>
    <property type="match status" value="1"/>
</dbReference>
<dbReference type="InterPro" id="IPR026314">
    <property type="entry name" value="YLP_motif_con_p1"/>
</dbReference>
<evidence type="ECO:0000256" key="2">
    <source>
        <dbReference type="ARBA" id="ARBA00022481"/>
    </source>
</evidence>
<dbReference type="Proteomes" id="UP000440578">
    <property type="component" value="Unassembled WGS sequence"/>
</dbReference>
<dbReference type="PANTHER" id="PTHR13413">
    <property type="entry name" value="YLP MOTIF CONTAINING PROTEIN NUCLEAR PROTEIN ZAP"/>
    <property type="match status" value="1"/>
</dbReference>
<dbReference type="Pfam" id="PF13671">
    <property type="entry name" value="AAA_33"/>
    <property type="match status" value="1"/>
</dbReference>
<evidence type="ECO:0000256" key="6">
    <source>
        <dbReference type="ARBA" id="ARBA00023015"/>
    </source>
</evidence>
<dbReference type="InterPro" id="IPR027417">
    <property type="entry name" value="P-loop_NTPase"/>
</dbReference>
<comment type="caution">
    <text evidence="14">The sequence shown here is derived from an EMBL/GenBank/DDBJ whole genome shotgun (WGS) entry which is preliminary data.</text>
</comment>
<evidence type="ECO:0000256" key="12">
    <source>
        <dbReference type="ARBA" id="ARBA00083294"/>
    </source>
</evidence>
<evidence type="ECO:0000256" key="1">
    <source>
        <dbReference type="ARBA" id="ARBA00004324"/>
    </source>
</evidence>
<evidence type="ECO:0000313" key="15">
    <source>
        <dbReference type="Proteomes" id="UP000440578"/>
    </source>
</evidence>
<evidence type="ECO:0000256" key="3">
    <source>
        <dbReference type="ARBA" id="ARBA00022491"/>
    </source>
</evidence>
<keyword evidence="15" id="KW-1185">Reference proteome</keyword>
<keyword evidence="7" id="KW-0804">Transcription</keyword>
<evidence type="ECO:0000256" key="8">
    <source>
        <dbReference type="ARBA" id="ARBA00023242"/>
    </source>
</evidence>
<evidence type="ECO:0000256" key="9">
    <source>
        <dbReference type="ARBA" id="ARBA00058677"/>
    </source>
</evidence>
<comment type="function">
    <text evidence="9">Plays a role in the reduction of telomerase activity during differentiation of embryonic stem cells by binding to the core promoter of TERT and controlling its down-regulation.</text>
</comment>
<dbReference type="Gene3D" id="3.40.50.300">
    <property type="entry name" value="P-loop containing nucleotide triphosphate hydrolases"/>
    <property type="match status" value="1"/>
</dbReference>
<feature type="compositionally biased region" description="Pro residues" evidence="13">
    <location>
        <begin position="288"/>
        <end position="315"/>
    </location>
</feature>
<comment type="subunit">
    <text evidence="10">Interacts with PPP1CA and NCOA5. Forms a complex with ILF2, ILF3, KHDRBS1, RBMX, NCOA5 and PPP1CA.</text>
</comment>
<dbReference type="PANTHER" id="PTHR13413:SF0">
    <property type="entry name" value="YLP MOTIF-CONTAINING PROTEIN 1"/>
    <property type="match status" value="1"/>
</dbReference>
<keyword evidence="3" id="KW-0678">Repressor</keyword>
<keyword evidence="8" id="KW-0539">Nucleus</keyword>
<feature type="compositionally biased region" description="Basic and acidic residues" evidence="13">
    <location>
        <begin position="264"/>
        <end position="277"/>
    </location>
</feature>
<proteinExistence type="predicted"/>
<feature type="compositionally biased region" description="Pro residues" evidence="13">
    <location>
        <begin position="55"/>
        <end position="68"/>
    </location>
</feature>
<evidence type="ECO:0000256" key="5">
    <source>
        <dbReference type="ARBA" id="ARBA00022843"/>
    </source>
</evidence>
<comment type="subcellular location">
    <subcellularLocation>
        <location evidence="1">Nucleus speckle</location>
    </subcellularLocation>
</comment>
<accession>A0A6A4W5R7</accession>
<feature type="compositionally biased region" description="Basic and acidic residues" evidence="13">
    <location>
        <begin position="153"/>
        <end position="218"/>
    </location>
</feature>
<feature type="region of interest" description="Disordered" evidence="13">
    <location>
        <begin position="33"/>
        <end position="329"/>
    </location>
</feature>
<sequence>MRLSLTPCPVAGGGPPPSLKDAIESVYEAFTRPVREQSISSIASADRLVGLGVPEPVPPPPPPPPPPGRHSYGRDPDGYGLGPSHPDDYADLGRPPRRSRSRSPRFRSRSRSPRRYSPYRHRPRSRSRSPPRRSRSPWRRGYDSPPRRSRWSPPRDRRPPSDDRRPPFDDRRPPYDDRRRMDDRPRDPYDRPRDPYDRPRSPHDRHRDRYDRPRDPFSRSRSPYSRPREVPLRSLSPSDRPRWPGDRVRSRSPGLGRGGGVVYDRPRGPGGGDERFRWVRPGAVPQDPGSPTPRAPPAPPAPPANPPAPPQPEPLFPTVNVKDLLQPPGRLTRPSNLVIILRGPPGSGKTYTAKLIKDQEVANKGSAPRILSLDDYFCTEKEKTVTDPDTGKKVTKKVMEYEYDAAVEESYRVSLRKVFRKTVDEGFFHFIIVDCVNARTNQYDEMCSYASARGFKVRAVVVGLRHGCDDWG</sequence>
<keyword evidence="4" id="KW-1017">Isopeptide bond</keyword>
<keyword evidence="6" id="KW-0805">Transcription regulation</keyword>
<gene>
    <name evidence="14" type="primary">Ylpm1_1</name>
    <name evidence="14" type="ORF">FJT64_026857</name>
</gene>
<evidence type="ECO:0000256" key="13">
    <source>
        <dbReference type="SAM" id="MobiDB-lite"/>
    </source>
</evidence>
<dbReference type="GO" id="GO:0016607">
    <property type="term" value="C:nuclear speck"/>
    <property type="evidence" value="ECO:0007669"/>
    <property type="project" value="UniProtKB-SubCell"/>
</dbReference>
<protein>
    <recommendedName>
        <fullName evidence="11">YLP motif-containing protein 1</fullName>
    </recommendedName>
    <alternativeName>
        <fullName evidence="12">Nuclear protein ZAP3</fullName>
    </alternativeName>
</protein>
<evidence type="ECO:0000256" key="4">
    <source>
        <dbReference type="ARBA" id="ARBA00022499"/>
    </source>
</evidence>
<evidence type="ECO:0000256" key="11">
    <source>
        <dbReference type="ARBA" id="ARBA00068971"/>
    </source>
</evidence>
<dbReference type="OrthoDB" id="513595at2759"/>